<feature type="transmembrane region" description="Helical" evidence="2">
    <location>
        <begin position="71"/>
        <end position="88"/>
    </location>
</feature>
<dbReference type="GO" id="GO:0006596">
    <property type="term" value="P:polyamine biosynthetic process"/>
    <property type="evidence" value="ECO:0007669"/>
    <property type="project" value="UniProtKB-KW"/>
</dbReference>
<organism evidence="3 4">
    <name type="scientific">Telmatocola sphagniphila</name>
    <dbReference type="NCBI Taxonomy" id="1123043"/>
    <lineage>
        <taxon>Bacteria</taxon>
        <taxon>Pseudomonadati</taxon>
        <taxon>Planctomycetota</taxon>
        <taxon>Planctomycetia</taxon>
        <taxon>Gemmatales</taxon>
        <taxon>Gemmataceae</taxon>
    </lineage>
</organism>
<evidence type="ECO:0000313" key="4">
    <source>
        <dbReference type="Proteomes" id="UP000676194"/>
    </source>
</evidence>
<feature type="transmembrane region" description="Helical" evidence="2">
    <location>
        <begin position="386"/>
        <end position="408"/>
    </location>
</feature>
<sequence>MAPILYSLTLLVSAGLLMAIQPLVGRMLLPSVGGSPAVWNTCLVFFQAVLLLGYLYSHFMTRNVPANRQMILHLVVLVVAAMTVPISLQNQSPSENESPILWLLKTLFFGVGPAFFAVSTTAPLLQRWFSQTDHSSANDPYFLYAASNLGSLALLIAYPLWIEPKLRLAEQAETWRYAFYILIGLILFCGIFAGGKTHATEAVPEKSEPLTTSRILRWIGLAFLPSSLLQGVTTCITTDIASMPLLWMAPLGLYFLSFIWAFSSIIRVPLKFVSTATSISILALFFVLLIEAADPVFVVLGIHLITFFLICLLCHGVLAKDRPTPDHLTAYFLWIALGGVLGSAFNALLAPFIFQRLGLIEYPMMLILASRIRPTPETAKFDWKDVLIPTALAVAIGAIMALLKLAAIQSIIHSLHESSGLPLVSLRGALLYGLPMIYIFTLVDRPLRFMLALLVVSALSAFDAGATGNVLLRERNYLGVLKVTLDPDYPFIRLVHGRTIHGQEWLDPARINEPLTYYHPRGPAGSVMLRWRRSDVSQPIKTVGVVGLGIGSMLSYAKPNEDWILYELDPAVIQIAQNEKYFHFIKNSPANSQTFHVGDARLRLKEEPDGKFDLLILDAFSSDSIPIHLITREAVEMYLSKLAPGGMLLFHVSNRYLDLPPVLAKIGSSFDPPLEVRDNQGDSDLQKGQFPCQWVIVLRNVEDLKELRRSPWIPTRFGPSTPLWTDDFSNVIDILKPMFEKD</sequence>
<dbReference type="NCBIfam" id="NF037959">
    <property type="entry name" value="MFS_SpdSyn"/>
    <property type="match status" value="1"/>
</dbReference>
<dbReference type="SUPFAM" id="SSF53335">
    <property type="entry name" value="S-adenosyl-L-methionine-dependent methyltransferases"/>
    <property type="match status" value="1"/>
</dbReference>
<evidence type="ECO:0000313" key="3">
    <source>
        <dbReference type="EMBL" id="QVL32165.1"/>
    </source>
</evidence>
<proteinExistence type="predicted"/>
<feature type="transmembrane region" description="Helical" evidence="2">
    <location>
        <begin position="245"/>
        <end position="265"/>
    </location>
</feature>
<dbReference type="Proteomes" id="UP000676194">
    <property type="component" value="Chromosome"/>
</dbReference>
<name>A0A8E6B847_9BACT</name>
<feature type="transmembrane region" description="Helical" evidence="2">
    <location>
        <begin position="420"/>
        <end position="443"/>
    </location>
</feature>
<keyword evidence="1" id="KW-0620">Polyamine biosynthesis</keyword>
<feature type="transmembrane region" description="Helical" evidence="2">
    <location>
        <begin position="272"/>
        <end position="290"/>
    </location>
</feature>
<feature type="transmembrane region" description="Helical" evidence="2">
    <location>
        <begin position="141"/>
        <end position="162"/>
    </location>
</feature>
<dbReference type="PANTHER" id="PTHR43317:SF1">
    <property type="entry name" value="THERMOSPERMINE SYNTHASE ACAULIS5"/>
    <property type="match status" value="1"/>
</dbReference>
<dbReference type="PANTHER" id="PTHR43317">
    <property type="entry name" value="THERMOSPERMINE SYNTHASE ACAULIS5"/>
    <property type="match status" value="1"/>
</dbReference>
<keyword evidence="2" id="KW-0472">Membrane</keyword>
<feature type="transmembrane region" description="Helical" evidence="2">
    <location>
        <begin position="174"/>
        <end position="194"/>
    </location>
</feature>
<feature type="transmembrane region" description="Helical" evidence="2">
    <location>
        <begin position="215"/>
        <end position="233"/>
    </location>
</feature>
<feature type="transmembrane region" description="Helical" evidence="2">
    <location>
        <begin position="100"/>
        <end position="120"/>
    </location>
</feature>
<dbReference type="EMBL" id="CP074694">
    <property type="protein sequence ID" value="QVL32165.1"/>
    <property type="molecule type" value="Genomic_DNA"/>
</dbReference>
<evidence type="ECO:0000256" key="2">
    <source>
        <dbReference type="SAM" id="Phobius"/>
    </source>
</evidence>
<dbReference type="InterPro" id="IPR036259">
    <property type="entry name" value="MFS_trans_sf"/>
</dbReference>
<dbReference type="KEGG" id="tsph:KIH39_25565"/>
<reference evidence="3" key="1">
    <citation type="submission" date="2021-05" db="EMBL/GenBank/DDBJ databases">
        <title>Complete genome sequence of the cellulolytic planctomycete Telmatocola sphagniphila SP2T and characterization of the first cellulase from planctomycetes.</title>
        <authorList>
            <person name="Rakitin A.L."/>
            <person name="Beletsky A.V."/>
            <person name="Naumoff D.G."/>
            <person name="Kulichevskaya I.S."/>
            <person name="Mardanov A.V."/>
            <person name="Ravin N.V."/>
            <person name="Dedysh S.N."/>
        </authorList>
    </citation>
    <scope>NUCLEOTIDE SEQUENCE</scope>
    <source>
        <strain evidence="3">SP2T</strain>
    </source>
</reference>
<feature type="transmembrane region" description="Helical" evidence="2">
    <location>
        <begin position="38"/>
        <end position="59"/>
    </location>
</feature>
<keyword evidence="2" id="KW-0812">Transmembrane</keyword>
<keyword evidence="4" id="KW-1185">Reference proteome</keyword>
<gene>
    <name evidence="3" type="ORF">KIH39_25565</name>
</gene>
<dbReference type="InterPro" id="IPR029063">
    <property type="entry name" value="SAM-dependent_MTases_sf"/>
</dbReference>
<accession>A0A8E6B847</accession>
<dbReference type="Gene3D" id="3.40.50.150">
    <property type="entry name" value="Vaccinia Virus protein VP39"/>
    <property type="match status" value="1"/>
</dbReference>
<protein>
    <submittedName>
        <fullName evidence="3">Fused MFS/spermidine synthase</fullName>
    </submittedName>
</protein>
<feature type="transmembrane region" description="Helical" evidence="2">
    <location>
        <begin position="296"/>
        <end position="319"/>
    </location>
</feature>
<dbReference type="RefSeq" id="WP_213496858.1">
    <property type="nucleotide sequence ID" value="NZ_CP074694.1"/>
</dbReference>
<evidence type="ECO:0000256" key="1">
    <source>
        <dbReference type="ARBA" id="ARBA00023115"/>
    </source>
</evidence>
<dbReference type="AlphaFoldDB" id="A0A8E6B847"/>
<keyword evidence="2" id="KW-1133">Transmembrane helix</keyword>
<dbReference type="SUPFAM" id="SSF103473">
    <property type="entry name" value="MFS general substrate transporter"/>
    <property type="match status" value="1"/>
</dbReference>
<feature type="transmembrane region" description="Helical" evidence="2">
    <location>
        <begin position="331"/>
        <end position="354"/>
    </location>
</feature>